<feature type="signal peptide" evidence="2">
    <location>
        <begin position="1"/>
        <end position="20"/>
    </location>
</feature>
<keyword evidence="2" id="KW-0732">Signal</keyword>
<feature type="region of interest" description="Disordered" evidence="1">
    <location>
        <begin position="15"/>
        <end position="92"/>
    </location>
</feature>
<feature type="compositionally biased region" description="Polar residues" evidence="1">
    <location>
        <begin position="55"/>
        <end position="72"/>
    </location>
</feature>
<evidence type="ECO:0000313" key="4">
    <source>
        <dbReference type="Proteomes" id="UP000294513"/>
    </source>
</evidence>
<evidence type="ECO:0000256" key="2">
    <source>
        <dbReference type="SAM" id="SignalP"/>
    </source>
</evidence>
<evidence type="ECO:0000313" key="3">
    <source>
        <dbReference type="EMBL" id="TDD96717.1"/>
    </source>
</evidence>
<sequence>MGVIAVGLTTCLAGGGAASAAPIPRPASAQSPASTPNPQRQATEAAGAKEIGTVKVNSRPSTQPGKSVTKTPPQREKTAKQNAAATSRNMQTYGPITVPKGKIWWAYIKCGGGVAGGGELNSSGSGAVELLESRALDDGSGWQVSVGNFGNTDATFTTYAVCVGGLSDYNLATAKASVGGQAGQNVRAECTRGKVIGGGSPMDIGDGGRTSISLLLPIIPIDDFVSYRENFSGDQVSIHSQAVCANGVYTQFRQSQNVLVPDGTAASAYVACPSEYIAISGGGGFYSRGVITDSYPDGEGWRIYAKNVSGFGGARSMDAQVVCVPR</sequence>
<keyword evidence="4" id="KW-1185">Reference proteome</keyword>
<proteinExistence type="predicted"/>
<evidence type="ECO:0000256" key="1">
    <source>
        <dbReference type="SAM" id="MobiDB-lite"/>
    </source>
</evidence>
<gene>
    <name evidence="3" type="ORF">E1298_02815</name>
</gene>
<feature type="compositionally biased region" description="Polar residues" evidence="1">
    <location>
        <begin position="80"/>
        <end position="92"/>
    </location>
</feature>
<dbReference type="AlphaFoldDB" id="A0A4V2YZD8"/>
<dbReference type="OrthoDB" id="10014912at2"/>
<feature type="chain" id="PRO_5039379444" evidence="2">
    <location>
        <begin position="21"/>
        <end position="326"/>
    </location>
</feature>
<feature type="compositionally biased region" description="Low complexity" evidence="1">
    <location>
        <begin position="18"/>
        <end position="34"/>
    </location>
</feature>
<protein>
    <submittedName>
        <fullName evidence="3">Uncharacterized protein</fullName>
    </submittedName>
</protein>
<accession>A0A4V2YZD8</accession>
<organism evidence="3 4">
    <name type="scientific">Actinomadura rubrisoli</name>
    <dbReference type="NCBI Taxonomy" id="2530368"/>
    <lineage>
        <taxon>Bacteria</taxon>
        <taxon>Bacillati</taxon>
        <taxon>Actinomycetota</taxon>
        <taxon>Actinomycetes</taxon>
        <taxon>Streptosporangiales</taxon>
        <taxon>Thermomonosporaceae</taxon>
        <taxon>Actinomadura</taxon>
    </lineage>
</organism>
<reference evidence="3 4" key="1">
    <citation type="submission" date="2019-03" db="EMBL/GenBank/DDBJ databases">
        <title>Draft genome sequences of novel Actinobacteria.</title>
        <authorList>
            <person name="Sahin N."/>
            <person name="Ay H."/>
            <person name="Saygin H."/>
        </authorList>
    </citation>
    <scope>NUCLEOTIDE SEQUENCE [LARGE SCALE GENOMIC DNA]</scope>
    <source>
        <strain evidence="3 4">H3C3</strain>
    </source>
</reference>
<dbReference type="RefSeq" id="WP_131889133.1">
    <property type="nucleotide sequence ID" value="NZ_SMKU01000005.1"/>
</dbReference>
<dbReference type="Proteomes" id="UP000294513">
    <property type="component" value="Unassembled WGS sequence"/>
</dbReference>
<comment type="caution">
    <text evidence="3">The sequence shown here is derived from an EMBL/GenBank/DDBJ whole genome shotgun (WGS) entry which is preliminary data.</text>
</comment>
<name>A0A4V2YZD8_9ACTN</name>
<dbReference type="EMBL" id="SMKU01000005">
    <property type="protein sequence ID" value="TDD96717.1"/>
    <property type="molecule type" value="Genomic_DNA"/>
</dbReference>